<evidence type="ECO:0000256" key="1">
    <source>
        <dbReference type="ARBA" id="ARBA00004651"/>
    </source>
</evidence>
<keyword evidence="6 10" id="KW-0472">Membrane</keyword>
<dbReference type="InterPro" id="IPR004089">
    <property type="entry name" value="MCPsignal_dom"/>
</dbReference>
<dbReference type="SUPFAM" id="SSF58104">
    <property type="entry name" value="Methyl-accepting chemotaxis protein (MCP) signaling domain"/>
    <property type="match status" value="1"/>
</dbReference>
<proteinExistence type="inferred from homology"/>
<dbReference type="InterPro" id="IPR033479">
    <property type="entry name" value="dCache_1"/>
</dbReference>
<comment type="subcellular location">
    <subcellularLocation>
        <location evidence="1">Cell membrane</location>
        <topology evidence="1">Multi-pass membrane protein</topology>
    </subcellularLocation>
</comment>
<dbReference type="PANTHER" id="PTHR32089">
    <property type="entry name" value="METHYL-ACCEPTING CHEMOTAXIS PROTEIN MCPB"/>
    <property type="match status" value="1"/>
</dbReference>
<keyword evidence="7 9" id="KW-0807">Transducer</keyword>
<dbReference type="OrthoDB" id="13222at2"/>
<evidence type="ECO:0000256" key="3">
    <source>
        <dbReference type="ARBA" id="ARBA00022500"/>
    </source>
</evidence>
<feature type="transmembrane region" description="Helical" evidence="10">
    <location>
        <begin position="12"/>
        <end position="33"/>
    </location>
</feature>
<keyword evidence="5 10" id="KW-1133">Transmembrane helix</keyword>
<feature type="domain" description="Methyl-accepting transducer" evidence="11">
    <location>
        <begin position="407"/>
        <end position="658"/>
    </location>
</feature>
<comment type="caution">
    <text evidence="13">The sequence shown here is derived from an EMBL/GenBank/DDBJ whole genome shotgun (WGS) entry which is preliminary data.</text>
</comment>
<feature type="domain" description="HAMP" evidence="12">
    <location>
        <begin position="326"/>
        <end position="381"/>
    </location>
</feature>
<dbReference type="EMBL" id="SPQQ01000001">
    <property type="protein sequence ID" value="TGE39504.1"/>
    <property type="molecule type" value="Genomic_DNA"/>
</dbReference>
<evidence type="ECO:0000256" key="7">
    <source>
        <dbReference type="ARBA" id="ARBA00023224"/>
    </source>
</evidence>
<dbReference type="CDD" id="cd12912">
    <property type="entry name" value="PDC2_MCP_like"/>
    <property type="match status" value="1"/>
</dbReference>
<dbReference type="Pfam" id="PF02743">
    <property type="entry name" value="dCache_1"/>
    <property type="match status" value="1"/>
</dbReference>
<keyword evidence="2" id="KW-1003">Cell membrane</keyword>
<accession>A0A4Z0RAN1</accession>
<evidence type="ECO:0000256" key="9">
    <source>
        <dbReference type="PROSITE-ProRule" id="PRU00284"/>
    </source>
</evidence>
<feature type="transmembrane region" description="Helical" evidence="10">
    <location>
        <begin position="302"/>
        <end position="324"/>
    </location>
</feature>
<dbReference type="Gene3D" id="3.30.450.20">
    <property type="entry name" value="PAS domain"/>
    <property type="match status" value="2"/>
</dbReference>
<comment type="similarity">
    <text evidence="8">Belongs to the methyl-accepting chemotaxis (MCP) protein family.</text>
</comment>
<evidence type="ECO:0000313" key="14">
    <source>
        <dbReference type="Proteomes" id="UP000298460"/>
    </source>
</evidence>
<dbReference type="GO" id="GO:0007165">
    <property type="term" value="P:signal transduction"/>
    <property type="evidence" value="ECO:0007669"/>
    <property type="project" value="UniProtKB-KW"/>
</dbReference>
<name>A0A4Z0RAN1_9FIRM</name>
<dbReference type="PROSITE" id="PS50111">
    <property type="entry name" value="CHEMOTAXIS_TRANSDUC_2"/>
    <property type="match status" value="1"/>
</dbReference>
<dbReference type="AlphaFoldDB" id="A0A4Z0RAN1"/>
<evidence type="ECO:0000256" key="5">
    <source>
        <dbReference type="ARBA" id="ARBA00022989"/>
    </source>
</evidence>
<gene>
    <name evidence="13" type="ORF">E4K67_00360</name>
</gene>
<dbReference type="Gene3D" id="1.10.287.950">
    <property type="entry name" value="Methyl-accepting chemotaxis protein"/>
    <property type="match status" value="1"/>
</dbReference>
<dbReference type="SMART" id="SM00283">
    <property type="entry name" value="MA"/>
    <property type="match status" value="1"/>
</dbReference>
<dbReference type="CDD" id="cd06225">
    <property type="entry name" value="HAMP"/>
    <property type="match status" value="1"/>
</dbReference>
<keyword evidence="14" id="KW-1185">Reference proteome</keyword>
<dbReference type="Proteomes" id="UP000298460">
    <property type="component" value="Unassembled WGS sequence"/>
</dbReference>
<evidence type="ECO:0000256" key="4">
    <source>
        <dbReference type="ARBA" id="ARBA00022692"/>
    </source>
</evidence>
<protein>
    <submittedName>
        <fullName evidence="13">Methyl-accepting chemotaxis protein</fullName>
    </submittedName>
</protein>
<dbReference type="SMART" id="SM00304">
    <property type="entry name" value="HAMP"/>
    <property type="match status" value="1"/>
</dbReference>
<reference evidence="13 14" key="1">
    <citation type="submission" date="2019-03" db="EMBL/GenBank/DDBJ databases">
        <title>Draft Genome Sequence of Desulfosporosinus fructosivorans Strain 63.6F, Isolated from Marine Sediment in the Baltic Sea.</title>
        <authorList>
            <person name="Hausmann B."/>
            <person name="Vandieken V."/>
            <person name="Pjevac P."/>
            <person name="Schreck K."/>
            <person name="Herbold C.W."/>
            <person name="Loy A."/>
        </authorList>
    </citation>
    <scope>NUCLEOTIDE SEQUENCE [LARGE SCALE GENOMIC DNA]</scope>
    <source>
        <strain evidence="13 14">63.6F</strain>
    </source>
</reference>
<dbReference type="PROSITE" id="PS50885">
    <property type="entry name" value="HAMP"/>
    <property type="match status" value="1"/>
</dbReference>
<dbReference type="GO" id="GO:0005886">
    <property type="term" value="C:plasma membrane"/>
    <property type="evidence" value="ECO:0007669"/>
    <property type="project" value="UniProtKB-SubCell"/>
</dbReference>
<dbReference type="RefSeq" id="WP_135544444.1">
    <property type="nucleotide sequence ID" value="NZ_SPQQ01000001.1"/>
</dbReference>
<organism evidence="13 14">
    <name type="scientific">Desulfosporosinus fructosivorans</name>
    <dbReference type="NCBI Taxonomy" id="2018669"/>
    <lineage>
        <taxon>Bacteria</taxon>
        <taxon>Bacillati</taxon>
        <taxon>Bacillota</taxon>
        <taxon>Clostridia</taxon>
        <taxon>Eubacteriales</taxon>
        <taxon>Desulfitobacteriaceae</taxon>
        <taxon>Desulfosporosinus</taxon>
    </lineage>
</organism>
<evidence type="ECO:0000313" key="13">
    <source>
        <dbReference type="EMBL" id="TGE39504.1"/>
    </source>
</evidence>
<dbReference type="PANTHER" id="PTHR32089:SF112">
    <property type="entry name" value="LYSOZYME-LIKE PROTEIN-RELATED"/>
    <property type="match status" value="1"/>
</dbReference>
<evidence type="ECO:0000259" key="11">
    <source>
        <dbReference type="PROSITE" id="PS50111"/>
    </source>
</evidence>
<keyword evidence="3" id="KW-0145">Chemotaxis</keyword>
<dbReference type="InterPro" id="IPR003660">
    <property type="entry name" value="HAMP_dom"/>
</dbReference>
<evidence type="ECO:0000256" key="6">
    <source>
        <dbReference type="ARBA" id="ARBA00023136"/>
    </source>
</evidence>
<evidence type="ECO:0000259" key="12">
    <source>
        <dbReference type="PROSITE" id="PS50885"/>
    </source>
</evidence>
<sequence length="687" mass="75113">MKFKSIQTQFLIISVVIILITLVAVGGIASYQVNQQAKSDYFSNSNEQMKIAEKSITIFYDQIDKDINMMATNPLVMEASSGGITSYASNTEKVQMTPSKNGGLEQQIYDVFNHYVKNHPGTMYVYFGTENGAYLQWPETNIPEKFNPPEKGWYKTGLSGSGAIVRTEPYVDGISNVMITSNVRSFVDSTGKLIGTIGIDVQQSVISDMLSSMKTGKTGFSMIVHNTGVVLADGNNPENNFKKLEEIEIAGLDKLVSKALQPFDVTIAGVKYIVNPYKVAGTDWILASFMSENELTEGARSISLMVLSVSVIMLLITILFITIATKKITTPIIKSSQYLKIIAGGDFLQEIDPKFLARKDEIGSITNAINDMKNSIKQLVNSIKNESSAIEEEVHDVMDNVITLTTSLEEISATTEELAANMEETSATSEEMSATTQEIEKAVQLIAAKSQQGAASSREITKRAEDTKKTVNAAQKKALDIFFETREKLEKAIIESKVVSQINLLTEAIMQITEQTNLLALNAAIEAARAGEAGRGFSVVSEEIRKLAEQSKGAVMQIQEVTTKVTSAVDNLSRNSNGLLSFVSVDVNNDYQVMLDVAEKYSEDANFVDELVADFSATSEELLASIQSISFAIDGVAQAANQGASGTTDIANRATEVNHKSYEVKEQILRAKESANKLQEDIKRFKV</sequence>
<evidence type="ECO:0000256" key="10">
    <source>
        <dbReference type="SAM" id="Phobius"/>
    </source>
</evidence>
<evidence type="ECO:0000256" key="8">
    <source>
        <dbReference type="ARBA" id="ARBA00029447"/>
    </source>
</evidence>
<dbReference type="GO" id="GO:0006935">
    <property type="term" value="P:chemotaxis"/>
    <property type="evidence" value="ECO:0007669"/>
    <property type="project" value="UniProtKB-KW"/>
</dbReference>
<dbReference type="Pfam" id="PF00015">
    <property type="entry name" value="MCPsignal"/>
    <property type="match status" value="1"/>
</dbReference>
<evidence type="ECO:0000256" key="2">
    <source>
        <dbReference type="ARBA" id="ARBA00022475"/>
    </source>
</evidence>
<keyword evidence="4 10" id="KW-0812">Transmembrane</keyword>